<accession>A0A097QVX9</accession>
<sequence>MAWEPSMVLLAPEDLVVEGLAELIGRAGFSETGREYKKRGKARLAVVIGERNDPFYGRETLAVALLRGKPKKDWLESVLSKYGRAVLIALDDLDYELEGIAVFGPEWLSETFNRYSIAPPKTLLEKLLPEGEKPEELKEFVLDGPLLESVSPQKLIEEAKKVVSYRFGIRPEALKLEGLTLTLKPVYVVPWVRENGSGKAFYDGENLVLNVEGELKGKAMKALLEDVATVLATEIEVENDVDPVKPVVEEAARRGWLDLRATSPRKAYVPKKAQVTFSAGSKPVEVLFDFAIGRVSAKAEPLSGEELVELAKNHVRAELGEEPVTVEIVTKRRFSLIRGRTSRYLFEIEVNSYSGDVRRFQSALTEDAILNAVLSRYGDGQVIGVERHSGAVVVDILSGGKVLAVHLDQRTGEIISTRDLGSPKEVLKSIAGWALEVVRDIELKSCKVAGHALVRAEFEGSGIRARLEYDGETGKVLESSLEVGANLAAELAVRKYGDYRAIFTEESENGFIITLEGERDIVKVFVSLSGEVRETDRFLKKKRVEEIVLAKILEVEPNPSIECLRLSDHWEVEFTGSKAFGRLKVHRTTGEILEFEHQYIESAITKAFTQFVREKYGDTIEVEWIVHNIEEGYAGVKGVGKKGIYFGKYNTLTGELVDHDLVRGSGISSKFRLAQVESKYAVK</sequence>
<dbReference type="STRING" id="1505907.TEU_09995"/>
<dbReference type="AlphaFoldDB" id="A0A097QVX9"/>
<gene>
    <name evidence="1" type="ORF">TEU_09995</name>
</gene>
<evidence type="ECO:0000313" key="1">
    <source>
        <dbReference type="EMBL" id="AIU70635.1"/>
    </source>
</evidence>
<dbReference type="EMBL" id="CP008887">
    <property type="protein sequence ID" value="AIU70635.1"/>
    <property type="molecule type" value="Genomic_DNA"/>
</dbReference>
<protein>
    <submittedName>
        <fullName evidence="1">Uncharacterized protein</fullName>
    </submittedName>
</protein>
<reference evidence="1 2" key="1">
    <citation type="journal article" date="2015" name="Int. J. Syst. Evol. Microbiol.">
        <title>Thermococcus eurythermalis sp. nov., a conditional piezophilic hyperthermophilic archaeon with a wide temperature range isolated from an oil-immersed chimney in the Guaymas Basin.</title>
        <authorList>
            <person name="Zhao W."/>
            <person name="Zeng X."/>
            <person name="Xiao X."/>
        </authorList>
    </citation>
    <scope>NUCLEOTIDE SEQUENCE [LARGE SCALE GENOMIC DNA]</scope>
    <source>
        <strain evidence="1 2">A501</strain>
    </source>
</reference>
<dbReference type="GeneID" id="25153762"/>
<dbReference type="KEGG" id="teu:TEU_09995"/>
<dbReference type="HOGENOM" id="CLU_387653_0_0_2"/>
<dbReference type="Proteomes" id="UP000029980">
    <property type="component" value="Chromosome"/>
</dbReference>
<name>A0A097QVX9_9EURY</name>
<keyword evidence="2" id="KW-1185">Reference proteome</keyword>
<dbReference type="OrthoDB" id="100605at2157"/>
<dbReference type="RefSeq" id="WP_050003602.1">
    <property type="nucleotide sequence ID" value="NZ_CP008887.1"/>
</dbReference>
<organism evidence="1 2">
    <name type="scientific">Thermococcus eurythermalis</name>
    <dbReference type="NCBI Taxonomy" id="1505907"/>
    <lineage>
        <taxon>Archaea</taxon>
        <taxon>Methanobacteriati</taxon>
        <taxon>Methanobacteriota</taxon>
        <taxon>Thermococci</taxon>
        <taxon>Thermococcales</taxon>
        <taxon>Thermococcaceae</taxon>
        <taxon>Thermococcus</taxon>
    </lineage>
</organism>
<proteinExistence type="predicted"/>
<evidence type="ECO:0000313" key="2">
    <source>
        <dbReference type="Proteomes" id="UP000029980"/>
    </source>
</evidence>